<dbReference type="Proteomes" id="UP000789405">
    <property type="component" value="Unassembled WGS sequence"/>
</dbReference>
<evidence type="ECO:0000313" key="1">
    <source>
        <dbReference type="EMBL" id="CAG8785944.1"/>
    </source>
</evidence>
<organism evidence="1 2">
    <name type="scientific">Dentiscutata erythropus</name>
    <dbReference type="NCBI Taxonomy" id="1348616"/>
    <lineage>
        <taxon>Eukaryota</taxon>
        <taxon>Fungi</taxon>
        <taxon>Fungi incertae sedis</taxon>
        <taxon>Mucoromycota</taxon>
        <taxon>Glomeromycotina</taxon>
        <taxon>Glomeromycetes</taxon>
        <taxon>Diversisporales</taxon>
        <taxon>Gigasporaceae</taxon>
        <taxon>Dentiscutata</taxon>
    </lineage>
</organism>
<gene>
    <name evidence="1" type="ORF">DERYTH_LOCUS20402</name>
</gene>
<reference evidence="1" key="1">
    <citation type="submission" date="2021-06" db="EMBL/GenBank/DDBJ databases">
        <authorList>
            <person name="Kallberg Y."/>
            <person name="Tangrot J."/>
            <person name="Rosling A."/>
        </authorList>
    </citation>
    <scope>NUCLEOTIDE SEQUENCE</scope>
    <source>
        <strain evidence="1">MA453B</strain>
    </source>
</reference>
<name>A0A9N9P2I1_9GLOM</name>
<feature type="non-terminal residue" evidence="1">
    <location>
        <position position="1"/>
    </location>
</feature>
<evidence type="ECO:0000313" key="2">
    <source>
        <dbReference type="Proteomes" id="UP000789405"/>
    </source>
</evidence>
<keyword evidence="2" id="KW-1185">Reference proteome</keyword>
<dbReference type="EMBL" id="CAJVPY010023979">
    <property type="protein sequence ID" value="CAG8785944.1"/>
    <property type="molecule type" value="Genomic_DNA"/>
</dbReference>
<accession>A0A9N9P2I1</accession>
<protein>
    <submittedName>
        <fullName evidence="1">27531_t:CDS:1</fullName>
    </submittedName>
</protein>
<comment type="caution">
    <text evidence="1">The sequence shown here is derived from an EMBL/GenBank/DDBJ whole genome shotgun (WGS) entry which is preliminary data.</text>
</comment>
<feature type="non-terminal residue" evidence="1">
    <location>
        <position position="45"/>
    </location>
</feature>
<sequence length="45" mass="4993">VGNSVHVICGSSGIVTKAQWKERNLEKIIPNEEISVESENQDLIK</sequence>
<proteinExistence type="predicted"/>
<dbReference type="AlphaFoldDB" id="A0A9N9P2I1"/>